<organism evidence="8">
    <name type="scientific">Clastoptera arizonana</name>
    <name type="common">Arizona spittle bug</name>
    <dbReference type="NCBI Taxonomy" id="38151"/>
    <lineage>
        <taxon>Eukaryota</taxon>
        <taxon>Metazoa</taxon>
        <taxon>Ecdysozoa</taxon>
        <taxon>Arthropoda</taxon>
        <taxon>Hexapoda</taxon>
        <taxon>Insecta</taxon>
        <taxon>Pterygota</taxon>
        <taxon>Neoptera</taxon>
        <taxon>Paraneoptera</taxon>
        <taxon>Hemiptera</taxon>
        <taxon>Auchenorrhyncha</taxon>
        <taxon>Cercopoidea</taxon>
        <taxon>Clastopteridae</taxon>
        <taxon>Clastoptera</taxon>
    </lineage>
</organism>
<evidence type="ECO:0000256" key="3">
    <source>
        <dbReference type="ARBA" id="ARBA00022786"/>
    </source>
</evidence>
<reference evidence="8" key="1">
    <citation type="submission" date="2015-12" db="EMBL/GenBank/DDBJ databases">
        <title>De novo transcriptome assembly of four potential Pierce s Disease insect vectors from Arizona vineyards.</title>
        <authorList>
            <person name="Tassone E.E."/>
        </authorList>
    </citation>
    <scope>NUCLEOTIDE SEQUENCE</scope>
</reference>
<dbReference type="PANTHER" id="PTHR10155:SF16">
    <property type="entry name" value="SUPPRESSOR OF CYTOKINE SIGNALING 2"/>
    <property type="match status" value="1"/>
</dbReference>
<dbReference type="CDD" id="cd09923">
    <property type="entry name" value="SH2_SOCS_family"/>
    <property type="match status" value="1"/>
</dbReference>
<sequence length="302" mass="33324">MAVLVSFPELSQKVLADDGDMLTTCPRCRHCFTMEPPCCIPAQPMVFSATLHLPLTNTSCTVSLTTNDSGAMLQKGVTMKTSGGNLVVSSCVPEPSPSAPVSFVLPSSPMANQGWVFPTHSETDLQRLSSTIKALRTSGWYYEGLSWQESASLLMPTSPGTFLVRDSSDPRFLFSLSVQTERGPTSVRIHYVNGNFRLDAEPKLAATMPVFACVVSLIDYYVKFTQARRDRNTKGQVWIDCAGQTYSSILLVQPLYQKGKFPRLQHLARLAVNRVSQNGGYVPTYGIPVTLQKYLMDYPFTQ</sequence>
<evidence type="ECO:0000256" key="2">
    <source>
        <dbReference type="ARBA" id="ARBA00022700"/>
    </source>
</evidence>
<dbReference type="AlphaFoldDB" id="A0A1B6EG95"/>
<accession>A0A1B6EG95</accession>
<proteinExistence type="predicted"/>
<evidence type="ECO:0000259" key="6">
    <source>
        <dbReference type="PROSITE" id="PS50001"/>
    </source>
</evidence>
<dbReference type="SUPFAM" id="SSF55550">
    <property type="entry name" value="SH2 domain"/>
    <property type="match status" value="1"/>
</dbReference>
<evidence type="ECO:0000313" key="8">
    <source>
        <dbReference type="EMBL" id="JAS36911.1"/>
    </source>
</evidence>
<feature type="domain" description="SH2" evidence="6">
    <location>
        <begin position="140"/>
        <end position="255"/>
    </location>
</feature>
<dbReference type="PANTHER" id="PTHR10155">
    <property type="entry name" value="PHOSPHATIDYLINOSITOL 3-KINASE REGULATORY SUBUNIT"/>
    <property type="match status" value="1"/>
</dbReference>
<dbReference type="Pfam" id="PF00017">
    <property type="entry name" value="SH2"/>
    <property type="match status" value="1"/>
</dbReference>
<dbReference type="InterPro" id="IPR036036">
    <property type="entry name" value="SOCS_box-like_dom_sf"/>
</dbReference>
<dbReference type="InterPro" id="IPR000980">
    <property type="entry name" value="SH2"/>
</dbReference>
<dbReference type="InterPro" id="IPR036860">
    <property type="entry name" value="SH2_dom_sf"/>
</dbReference>
<evidence type="ECO:0000256" key="4">
    <source>
        <dbReference type="ARBA" id="ARBA00022999"/>
    </source>
</evidence>
<dbReference type="GO" id="GO:0035556">
    <property type="term" value="P:intracellular signal transduction"/>
    <property type="evidence" value="ECO:0007669"/>
    <property type="project" value="InterPro"/>
</dbReference>
<keyword evidence="1" id="KW-0341">Growth regulation</keyword>
<dbReference type="SMART" id="SM00252">
    <property type="entry name" value="SH2"/>
    <property type="match status" value="1"/>
</dbReference>
<keyword evidence="2" id="KW-0734">Signal transduction inhibitor</keyword>
<dbReference type="Gene3D" id="3.30.505.10">
    <property type="entry name" value="SH2 domain"/>
    <property type="match status" value="1"/>
</dbReference>
<gene>
    <name evidence="8" type="ORF">g.22412</name>
</gene>
<dbReference type="EMBL" id="GEDC01000387">
    <property type="protein sequence ID" value="JAS36911.1"/>
    <property type="molecule type" value="Transcribed_RNA"/>
</dbReference>
<evidence type="ECO:0000259" key="7">
    <source>
        <dbReference type="PROSITE" id="PS50225"/>
    </source>
</evidence>
<keyword evidence="4 5" id="KW-0727">SH2 domain</keyword>
<dbReference type="GO" id="GO:0046854">
    <property type="term" value="P:phosphatidylinositol phosphate biosynthetic process"/>
    <property type="evidence" value="ECO:0007669"/>
    <property type="project" value="TreeGrafter"/>
</dbReference>
<feature type="domain" description="SOCS box" evidence="7">
    <location>
        <begin position="250"/>
        <end position="301"/>
    </location>
</feature>
<dbReference type="PROSITE" id="PS50001">
    <property type="entry name" value="SH2"/>
    <property type="match status" value="1"/>
</dbReference>
<protein>
    <submittedName>
        <fullName evidence="8">Uncharacterized protein</fullName>
    </submittedName>
</protein>
<dbReference type="SUPFAM" id="SSF158235">
    <property type="entry name" value="SOCS box-like"/>
    <property type="match status" value="1"/>
</dbReference>
<dbReference type="GO" id="GO:0009968">
    <property type="term" value="P:negative regulation of signal transduction"/>
    <property type="evidence" value="ECO:0007669"/>
    <property type="project" value="UniProtKB-KW"/>
</dbReference>
<evidence type="ECO:0000256" key="1">
    <source>
        <dbReference type="ARBA" id="ARBA00022604"/>
    </source>
</evidence>
<dbReference type="PROSITE" id="PS50225">
    <property type="entry name" value="SOCS"/>
    <property type="match status" value="1"/>
</dbReference>
<name>A0A1B6EG95_9HEMI</name>
<dbReference type="GO" id="GO:0046935">
    <property type="term" value="F:1-phosphatidylinositol-3-kinase regulator activity"/>
    <property type="evidence" value="ECO:0007669"/>
    <property type="project" value="TreeGrafter"/>
</dbReference>
<keyword evidence="3" id="KW-0833">Ubl conjugation pathway</keyword>
<dbReference type="InterPro" id="IPR001496">
    <property type="entry name" value="SOCS_box"/>
</dbReference>
<dbReference type="GO" id="GO:0005942">
    <property type="term" value="C:phosphatidylinositol 3-kinase complex"/>
    <property type="evidence" value="ECO:0007669"/>
    <property type="project" value="TreeGrafter"/>
</dbReference>
<evidence type="ECO:0000256" key="5">
    <source>
        <dbReference type="PROSITE-ProRule" id="PRU00191"/>
    </source>
</evidence>